<gene>
    <name evidence="2" type="ORF">KC01_LOCUS17684</name>
</gene>
<dbReference type="EMBL" id="OZ035840">
    <property type="protein sequence ID" value="CAL1587758.1"/>
    <property type="molecule type" value="Genomic_DNA"/>
</dbReference>
<name>A0AAV2KCT9_KNICA</name>
<keyword evidence="3" id="KW-1185">Reference proteome</keyword>
<proteinExistence type="predicted"/>
<organism evidence="2 3">
    <name type="scientific">Knipowitschia caucasica</name>
    <name type="common">Caucasian dwarf goby</name>
    <name type="synonym">Pomatoschistus caucasicus</name>
    <dbReference type="NCBI Taxonomy" id="637954"/>
    <lineage>
        <taxon>Eukaryota</taxon>
        <taxon>Metazoa</taxon>
        <taxon>Chordata</taxon>
        <taxon>Craniata</taxon>
        <taxon>Vertebrata</taxon>
        <taxon>Euteleostomi</taxon>
        <taxon>Actinopterygii</taxon>
        <taxon>Neopterygii</taxon>
        <taxon>Teleostei</taxon>
        <taxon>Neoteleostei</taxon>
        <taxon>Acanthomorphata</taxon>
        <taxon>Gobiaria</taxon>
        <taxon>Gobiiformes</taxon>
        <taxon>Gobioidei</taxon>
        <taxon>Gobiidae</taxon>
        <taxon>Gobiinae</taxon>
        <taxon>Knipowitschia</taxon>
    </lineage>
</organism>
<sequence>MNFWTCCNDDSKEEHVPNAQWPQPRSSVAQRENVSNNLQPSISGASFHGEHEYGVMSIKNNHTRRNFVLLVTLGASNSENSTEPVDLSDINERHVASQAKAC</sequence>
<evidence type="ECO:0000313" key="2">
    <source>
        <dbReference type="EMBL" id="CAL1587758.1"/>
    </source>
</evidence>
<feature type="region of interest" description="Disordered" evidence="1">
    <location>
        <begin position="78"/>
        <end position="102"/>
    </location>
</feature>
<accession>A0AAV2KCT9</accession>
<reference evidence="2 3" key="1">
    <citation type="submission" date="2024-04" db="EMBL/GenBank/DDBJ databases">
        <authorList>
            <person name="Waldvogel A.-M."/>
            <person name="Schoenle A."/>
        </authorList>
    </citation>
    <scope>NUCLEOTIDE SEQUENCE [LARGE SCALE GENOMIC DNA]</scope>
</reference>
<evidence type="ECO:0000313" key="3">
    <source>
        <dbReference type="Proteomes" id="UP001497482"/>
    </source>
</evidence>
<dbReference type="AlphaFoldDB" id="A0AAV2KCT9"/>
<protein>
    <submittedName>
        <fullName evidence="2">Uncharacterized protein</fullName>
    </submittedName>
</protein>
<dbReference type="Proteomes" id="UP001497482">
    <property type="component" value="Chromosome 18"/>
</dbReference>
<feature type="region of interest" description="Disordered" evidence="1">
    <location>
        <begin position="1"/>
        <end position="26"/>
    </location>
</feature>
<evidence type="ECO:0000256" key="1">
    <source>
        <dbReference type="SAM" id="MobiDB-lite"/>
    </source>
</evidence>